<dbReference type="GO" id="GO:0004644">
    <property type="term" value="F:phosphoribosylglycinamide formyltransferase activity"/>
    <property type="evidence" value="ECO:0007669"/>
    <property type="project" value="UniProtKB-UniRule"/>
</dbReference>
<dbReference type="PANTHER" id="PTHR43369:SF2">
    <property type="entry name" value="PHOSPHORIBOSYLGLYCINAMIDE FORMYLTRANSFERASE"/>
    <property type="match status" value="1"/>
</dbReference>
<dbReference type="PROSITE" id="PS00373">
    <property type="entry name" value="GART"/>
    <property type="match status" value="1"/>
</dbReference>
<dbReference type="SUPFAM" id="SSF53328">
    <property type="entry name" value="Formyltransferase"/>
    <property type="match status" value="1"/>
</dbReference>
<evidence type="ECO:0000259" key="7">
    <source>
        <dbReference type="Pfam" id="PF00551"/>
    </source>
</evidence>
<evidence type="ECO:0000313" key="9">
    <source>
        <dbReference type="Proteomes" id="UP000228886"/>
    </source>
</evidence>
<comment type="pathway">
    <text evidence="1 6">Purine metabolism; IMP biosynthesis via de novo pathway; N(2)-formyl-N(1)-(5-phospho-D-ribosyl)glycinamide from N(1)-(5-phospho-D-ribosyl)glycinamide (10-formyl THF route): step 1/1.</text>
</comment>
<organism evidence="8 9">
    <name type="scientific">bacterium (Candidatus Ratteibacteria) CG01_land_8_20_14_3_00_40_19</name>
    <dbReference type="NCBI Taxonomy" id="2014290"/>
    <lineage>
        <taxon>Bacteria</taxon>
        <taxon>Candidatus Ratteibacteria</taxon>
    </lineage>
</organism>
<accession>A0A2M7EA58</accession>
<dbReference type="PANTHER" id="PTHR43369">
    <property type="entry name" value="PHOSPHORIBOSYLGLYCINAMIDE FORMYLTRANSFERASE"/>
    <property type="match status" value="1"/>
</dbReference>
<dbReference type="InterPro" id="IPR036477">
    <property type="entry name" value="Formyl_transf_N_sf"/>
</dbReference>
<dbReference type="UniPathway" id="UPA00074">
    <property type="reaction ID" value="UER00126"/>
</dbReference>
<dbReference type="AlphaFoldDB" id="A0A2M7EA58"/>
<evidence type="ECO:0000256" key="2">
    <source>
        <dbReference type="ARBA" id="ARBA00022679"/>
    </source>
</evidence>
<dbReference type="NCBIfam" id="TIGR00639">
    <property type="entry name" value="PurN"/>
    <property type="match status" value="1"/>
</dbReference>
<protein>
    <recommendedName>
        <fullName evidence="6">Phosphoribosylglycinamide formyltransferase</fullName>
        <ecNumber evidence="6">2.1.2.2</ecNumber>
    </recommendedName>
    <alternativeName>
        <fullName evidence="6">5'-phosphoribosylglycinamide transformylase</fullName>
    </alternativeName>
    <alternativeName>
        <fullName evidence="6">GAR transformylase</fullName>
        <shortName evidence="6">GART</shortName>
    </alternativeName>
</protein>
<feature type="site" description="Raises pKa of active site His" evidence="6">
    <location>
        <position position="147"/>
    </location>
</feature>
<dbReference type="Proteomes" id="UP000228886">
    <property type="component" value="Unassembled WGS sequence"/>
</dbReference>
<comment type="catalytic activity">
    <reaction evidence="5 6">
        <text>N(1)-(5-phospho-beta-D-ribosyl)glycinamide + (6R)-10-formyltetrahydrofolate = N(2)-formyl-N(1)-(5-phospho-beta-D-ribosyl)glycinamide + (6S)-5,6,7,8-tetrahydrofolate + H(+)</text>
        <dbReference type="Rhea" id="RHEA:15053"/>
        <dbReference type="ChEBI" id="CHEBI:15378"/>
        <dbReference type="ChEBI" id="CHEBI:57453"/>
        <dbReference type="ChEBI" id="CHEBI:143788"/>
        <dbReference type="ChEBI" id="CHEBI:147286"/>
        <dbReference type="ChEBI" id="CHEBI:195366"/>
        <dbReference type="EC" id="2.1.2.2"/>
    </reaction>
</comment>
<dbReference type="InterPro" id="IPR004607">
    <property type="entry name" value="GART"/>
</dbReference>
<comment type="caution">
    <text evidence="8">The sequence shown here is derived from an EMBL/GenBank/DDBJ whole genome shotgun (WGS) entry which is preliminary data.</text>
</comment>
<evidence type="ECO:0000256" key="6">
    <source>
        <dbReference type="HAMAP-Rule" id="MF_01930"/>
    </source>
</evidence>
<sequence>MLTIGVLASGKGTNLQAIIDAIGRKEIPAKIGIVLSDNRDAYALIRAEKAKIKSLYISPGKFKTYLEKKVEKNYVQVLKKEGVELVCLAGFMRVLKRDFLNAFPEKVINIHPAFLPSFPGLESWKQALNYGVKFTGATVHFVEEGVDSGPIILQAVVLVKDDDTPETLHQRIQEKEHIIYPQAIKLIAERRIKIKGRRVLAGDL</sequence>
<comment type="function">
    <text evidence="6">Catalyzes the transfer of a formyl group from 10-formyltetrahydrofolate to 5-phospho-ribosyl-glycinamide (GAR), producing 5-phospho-ribosyl-N-formylglycinamide (FGAR) and tetrahydrofolate.</text>
</comment>
<evidence type="ECO:0000256" key="5">
    <source>
        <dbReference type="ARBA" id="ARBA00047664"/>
    </source>
</evidence>
<evidence type="ECO:0000313" key="8">
    <source>
        <dbReference type="EMBL" id="PIV64571.1"/>
    </source>
</evidence>
<dbReference type="CDD" id="cd08645">
    <property type="entry name" value="FMT_core_GART"/>
    <property type="match status" value="1"/>
</dbReference>
<dbReference type="InterPro" id="IPR001555">
    <property type="entry name" value="GART_AS"/>
</dbReference>
<keyword evidence="3 6" id="KW-0658">Purine biosynthesis</keyword>
<dbReference type="Gene3D" id="3.40.50.170">
    <property type="entry name" value="Formyl transferase, N-terminal domain"/>
    <property type="match status" value="1"/>
</dbReference>
<feature type="binding site" evidence="6">
    <location>
        <begin position="12"/>
        <end position="14"/>
    </location>
    <ligand>
        <name>N(1)-(5-phospho-beta-D-ribosyl)glycinamide</name>
        <dbReference type="ChEBI" id="CHEBI:143788"/>
    </ligand>
</feature>
<dbReference type="EC" id="2.1.2.2" evidence="6"/>
<feature type="binding site" evidence="6">
    <location>
        <position position="63"/>
    </location>
    <ligand>
        <name>(6R)-10-formyltetrahydrofolate</name>
        <dbReference type="ChEBI" id="CHEBI:195366"/>
    </ligand>
</feature>
<feature type="binding site" evidence="6">
    <location>
        <position position="109"/>
    </location>
    <ligand>
        <name>(6R)-10-formyltetrahydrofolate</name>
        <dbReference type="ChEBI" id="CHEBI:195366"/>
    </ligand>
</feature>
<dbReference type="Pfam" id="PF00551">
    <property type="entry name" value="Formyl_trans_N"/>
    <property type="match status" value="1"/>
</dbReference>
<dbReference type="InterPro" id="IPR002376">
    <property type="entry name" value="Formyl_transf_N"/>
</dbReference>
<name>A0A2M7EA58_9BACT</name>
<reference evidence="9" key="1">
    <citation type="submission" date="2017-09" db="EMBL/GenBank/DDBJ databases">
        <title>Depth-based differentiation of microbial function through sediment-hosted aquifers and enrichment of novel symbionts in the deep terrestrial subsurface.</title>
        <authorList>
            <person name="Probst A.J."/>
            <person name="Ladd B."/>
            <person name="Jarett J.K."/>
            <person name="Geller-Mcgrath D.E."/>
            <person name="Sieber C.M.K."/>
            <person name="Emerson J.B."/>
            <person name="Anantharaman K."/>
            <person name="Thomas B.C."/>
            <person name="Malmstrom R."/>
            <person name="Stieglmeier M."/>
            <person name="Klingl A."/>
            <person name="Woyke T."/>
            <person name="Ryan C.M."/>
            <person name="Banfield J.F."/>
        </authorList>
    </citation>
    <scope>NUCLEOTIDE SEQUENCE [LARGE SCALE GENOMIC DNA]</scope>
</reference>
<dbReference type="HAMAP" id="MF_01930">
    <property type="entry name" value="PurN"/>
    <property type="match status" value="1"/>
</dbReference>
<dbReference type="GO" id="GO:0005829">
    <property type="term" value="C:cytosol"/>
    <property type="evidence" value="ECO:0007669"/>
    <property type="project" value="TreeGrafter"/>
</dbReference>
<evidence type="ECO:0000256" key="3">
    <source>
        <dbReference type="ARBA" id="ARBA00022755"/>
    </source>
</evidence>
<keyword evidence="2 6" id="KW-0808">Transferase</keyword>
<evidence type="ECO:0000256" key="4">
    <source>
        <dbReference type="ARBA" id="ARBA00038440"/>
    </source>
</evidence>
<proteinExistence type="inferred from homology"/>
<evidence type="ECO:0000256" key="1">
    <source>
        <dbReference type="ARBA" id="ARBA00005054"/>
    </source>
</evidence>
<dbReference type="GO" id="GO:0006189">
    <property type="term" value="P:'de novo' IMP biosynthetic process"/>
    <property type="evidence" value="ECO:0007669"/>
    <property type="project" value="UniProtKB-UniRule"/>
</dbReference>
<gene>
    <name evidence="6" type="primary">purN</name>
    <name evidence="8" type="ORF">COS11_01465</name>
</gene>
<feature type="active site" description="Proton donor" evidence="6">
    <location>
        <position position="111"/>
    </location>
</feature>
<comment type="caution">
    <text evidence="6">Lacks conserved residue(s) required for the propagation of feature annotation.</text>
</comment>
<feature type="domain" description="Formyl transferase N-terminal" evidence="7">
    <location>
        <begin position="4"/>
        <end position="184"/>
    </location>
</feature>
<comment type="similarity">
    <text evidence="4 6">Belongs to the GART family.</text>
</comment>
<dbReference type="EMBL" id="PETL01000075">
    <property type="protein sequence ID" value="PIV64571.1"/>
    <property type="molecule type" value="Genomic_DNA"/>
</dbReference>